<evidence type="ECO:0000256" key="1">
    <source>
        <dbReference type="SAM" id="MobiDB-lite"/>
    </source>
</evidence>
<keyword evidence="2" id="KW-0472">Membrane</keyword>
<keyword evidence="2" id="KW-0812">Transmembrane</keyword>
<sequence length="376" mass="40122">MVMVCARLLRHTYALVRCHILTSTCIAVESPFFDSPYLQLLLHLYLQHLLSSLVFGRHSATMAFGSTALKFFQTLLYTLAFCCAAIILGIYSYFMSVLADRDIAIPRWTQAVEGISAIGVLYTIFAILLTCFLGGKTFFAFLAIVLDILLCGGFIAIAVLTRDGASNCRGNVRTPLGNGPAASKQGFSSNNGAGDQVTYAASLGTTCRLNTAVFAVAIAGALLFLISAIVQIFLARKHKKDKRFGPGPSNGYTRGTGGKFWQRGGRKNKGGLRDPEMAGTVPATGTLAAGHHDVRPSHDTAYTGTTAARDSTAYENPHKPVNAGYYTAPTGTHAASMGTYAAPTAAPIDTYTAPTGTYPTDTYNSHTTRTHAATNY</sequence>
<name>A0A7C8HYQ2_9PLEO</name>
<keyword evidence="2" id="KW-1133">Transmembrane helix</keyword>
<dbReference type="AlphaFoldDB" id="A0A7C8HYQ2"/>
<feature type="transmembrane region" description="Helical" evidence="2">
    <location>
        <begin position="114"/>
        <end position="133"/>
    </location>
</feature>
<evidence type="ECO:0008006" key="5">
    <source>
        <dbReference type="Google" id="ProtNLM"/>
    </source>
</evidence>
<evidence type="ECO:0000313" key="4">
    <source>
        <dbReference type="Proteomes" id="UP000481861"/>
    </source>
</evidence>
<keyword evidence="4" id="KW-1185">Reference proteome</keyword>
<dbReference type="EMBL" id="JAADJZ010000034">
    <property type="protein sequence ID" value="KAF2865337.1"/>
    <property type="molecule type" value="Genomic_DNA"/>
</dbReference>
<evidence type="ECO:0000313" key="3">
    <source>
        <dbReference type="EMBL" id="KAF2865337.1"/>
    </source>
</evidence>
<feature type="transmembrane region" description="Helical" evidence="2">
    <location>
        <begin position="75"/>
        <end position="94"/>
    </location>
</feature>
<reference evidence="3 4" key="1">
    <citation type="submission" date="2020-01" db="EMBL/GenBank/DDBJ databases">
        <authorList>
            <consortium name="DOE Joint Genome Institute"/>
            <person name="Haridas S."/>
            <person name="Albert R."/>
            <person name="Binder M."/>
            <person name="Bloem J."/>
            <person name="Labutti K."/>
            <person name="Salamov A."/>
            <person name="Andreopoulos B."/>
            <person name="Baker S.E."/>
            <person name="Barry K."/>
            <person name="Bills G."/>
            <person name="Bluhm B.H."/>
            <person name="Cannon C."/>
            <person name="Castanera R."/>
            <person name="Culley D.E."/>
            <person name="Daum C."/>
            <person name="Ezra D."/>
            <person name="Gonzalez J.B."/>
            <person name="Henrissat B."/>
            <person name="Kuo A."/>
            <person name="Liang C."/>
            <person name="Lipzen A."/>
            <person name="Lutzoni F."/>
            <person name="Magnuson J."/>
            <person name="Mondo S."/>
            <person name="Nolan M."/>
            <person name="Ohm R."/>
            <person name="Pangilinan J."/>
            <person name="Park H.-J.H."/>
            <person name="Ramirez L."/>
            <person name="Alfaro M."/>
            <person name="Sun H."/>
            <person name="Tritt A."/>
            <person name="Yoshinaga Y."/>
            <person name="Zwiers L.-H.L."/>
            <person name="Turgeon B.G."/>
            <person name="Goodwin S.B."/>
            <person name="Spatafora J.W."/>
            <person name="Crous P.W."/>
            <person name="Grigoriev I.V."/>
        </authorList>
    </citation>
    <scope>NUCLEOTIDE SEQUENCE [LARGE SCALE GENOMIC DNA]</scope>
    <source>
        <strain evidence="3 4">CBS 611.86</strain>
    </source>
</reference>
<accession>A0A7C8HYQ2</accession>
<dbReference type="Proteomes" id="UP000481861">
    <property type="component" value="Unassembled WGS sequence"/>
</dbReference>
<feature type="compositionally biased region" description="Polar residues" evidence="1">
    <location>
        <begin position="300"/>
        <end position="309"/>
    </location>
</feature>
<organism evidence="3 4">
    <name type="scientific">Massariosphaeria phaeospora</name>
    <dbReference type="NCBI Taxonomy" id="100035"/>
    <lineage>
        <taxon>Eukaryota</taxon>
        <taxon>Fungi</taxon>
        <taxon>Dikarya</taxon>
        <taxon>Ascomycota</taxon>
        <taxon>Pezizomycotina</taxon>
        <taxon>Dothideomycetes</taxon>
        <taxon>Pleosporomycetidae</taxon>
        <taxon>Pleosporales</taxon>
        <taxon>Pleosporales incertae sedis</taxon>
        <taxon>Massariosphaeria</taxon>
    </lineage>
</organism>
<feature type="region of interest" description="Disordered" evidence="1">
    <location>
        <begin position="240"/>
        <end position="317"/>
    </location>
</feature>
<proteinExistence type="predicted"/>
<gene>
    <name evidence="3" type="ORF">BDV95DRAFT_586734</name>
</gene>
<comment type="caution">
    <text evidence="3">The sequence shown here is derived from an EMBL/GenBank/DDBJ whole genome shotgun (WGS) entry which is preliminary data.</text>
</comment>
<evidence type="ECO:0000256" key="2">
    <source>
        <dbReference type="SAM" id="Phobius"/>
    </source>
</evidence>
<feature type="transmembrane region" description="Helical" evidence="2">
    <location>
        <begin position="212"/>
        <end position="234"/>
    </location>
</feature>
<dbReference type="OrthoDB" id="5342507at2759"/>
<feature type="transmembrane region" description="Helical" evidence="2">
    <location>
        <begin position="138"/>
        <end position="160"/>
    </location>
</feature>
<protein>
    <recommendedName>
        <fullName evidence="5">MARVEL domain-containing protein</fullName>
    </recommendedName>
</protein>